<keyword evidence="2" id="KW-1185">Reference proteome</keyword>
<organism evidence="1 2">
    <name type="scientific">Catharanthus roseus</name>
    <name type="common">Madagascar periwinkle</name>
    <name type="synonym">Vinca rosea</name>
    <dbReference type="NCBI Taxonomy" id="4058"/>
    <lineage>
        <taxon>Eukaryota</taxon>
        <taxon>Viridiplantae</taxon>
        <taxon>Streptophyta</taxon>
        <taxon>Embryophyta</taxon>
        <taxon>Tracheophyta</taxon>
        <taxon>Spermatophyta</taxon>
        <taxon>Magnoliopsida</taxon>
        <taxon>eudicotyledons</taxon>
        <taxon>Gunneridae</taxon>
        <taxon>Pentapetalae</taxon>
        <taxon>asterids</taxon>
        <taxon>lamiids</taxon>
        <taxon>Gentianales</taxon>
        <taxon>Apocynaceae</taxon>
        <taxon>Rauvolfioideae</taxon>
        <taxon>Vinceae</taxon>
        <taxon>Catharanthinae</taxon>
        <taxon>Catharanthus</taxon>
    </lineage>
</organism>
<gene>
    <name evidence="1" type="ORF">M9H77_09947</name>
</gene>
<accession>A0ACC0C212</accession>
<proteinExistence type="predicted"/>
<dbReference type="EMBL" id="CM044702">
    <property type="protein sequence ID" value="KAI5678997.1"/>
    <property type="molecule type" value="Genomic_DNA"/>
</dbReference>
<evidence type="ECO:0000313" key="1">
    <source>
        <dbReference type="EMBL" id="KAI5678997.1"/>
    </source>
</evidence>
<dbReference type="Proteomes" id="UP001060085">
    <property type="component" value="Linkage Group LG02"/>
</dbReference>
<evidence type="ECO:0000313" key="2">
    <source>
        <dbReference type="Proteomes" id="UP001060085"/>
    </source>
</evidence>
<reference evidence="2" key="1">
    <citation type="journal article" date="2023" name="Nat. Plants">
        <title>Single-cell RNA sequencing provides a high-resolution roadmap for understanding the multicellular compartmentation of specialized metabolism.</title>
        <authorList>
            <person name="Sun S."/>
            <person name="Shen X."/>
            <person name="Li Y."/>
            <person name="Li Y."/>
            <person name="Wang S."/>
            <person name="Li R."/>
            <person name="Zhang H."/>
            <person name="Shen G."/>
            <person name="Guo B."/>
            <person name="Wei J."/>
            <person name="Xu J."/>
            <person name="St-Pierre B."/>
            <person name="Chen S."/>
            <person name="Sun C."/>
        </authorList>
    </citation>
    <scope>NUCLEOTIDE SEQUENCE [LARGE SCALE GENOMIC DNA]</scope>
</reference>
<comment type="caution">
    <text evidence="1">The sequence shown here is derived from an EMBL/GenBank/DDBJ whole genome shotgun (WGS) entry which is preliminary data.</text>
</comment>
<name>A0ACC0C212_CATRO</name>
<protein>
    <submittedName>
        <fullName evidence="1">Uncharacterized protein</fullName>
    </submittedName>
</protein>
<sequence length="281" mass="32659">MVGGNLPPGFRFHPTDEELIMYYLKNQATSRPCPVSIIPEVDIYKFDPWELPEKTEFGENEWYFFTPRDRKYPNGVRPNRAAVSGYWKATGTDKSIYSGSKYVGVKKALVFYQGKPPKGIKSDWIMHEYRLIESRSQVPTKQNGSMRLDDWVLCRIYKKKNLGKLSMDIKVEDQSQETLVANELVTSHDDEQQQQTFKFPRPCSLSHLWEMDYMGSIPQIFGENSIFDQQNMFMLNNNNNNNGNVNTPRQLGDQMGNQYSEAMVRFQGNQPVYVNPVFEFQ</sequence>